<evidence type="ECO:0000256" key="7">
    <source>
        <dbReference type="ARBA" id="ARBA00022853"/>
    </source>
</evidence>
<name>A0A8S3DWY5_9BILA</name>
<evidence type="ECO:0000256" key="2">
    <source>
        <dbReference type="ARBA" id="ARBA00013184"/>
    </source>
</evidence>
<feature type="region of interest" description="Disordered" evidence="13">
    <location>
        <begin position="1"/>
        <end position="23"/>
    </location>
</feature>
<keyword evidence="5 12" id="KW-0863">Zinc-finger</keyword>
<dbReference type="InterPro" id="IPR003101">
    <property type="entry name" value="KIX_dom"/>
</dbReference>
<keyword evidence="6 12" id="KW-0862">Zinc</keyword>
<dbReference type="SUPFAM" id="SSF57933">
    <property type="entry name" value="TAZ domain"/>
    <property type="match status" value="1"/>
</dbReference>
<dbReference type="Pfam" id="PF02172">
    <property type="entry name" value="KIX"/>
    <property type="match status" value="1"/>
</dbReference>
<reference evidence="16" key="1">
    <citation type="submission" date="2021-02" db="EMBL/GenBank/DDBJ databases">
        <authorList>
            <person name="Nowell W R."/>
        </authorList>
    </citation>
    <scope>NUCLEOTIDE SEQUENCE</scope>
</reference>
<dbReference type="EMBL" id="CAJOBH010223465">
    <property type="protein sequence ID" value="CAF5038449.1"/>
    <property type="molecule type" value="Genomic_DNA"/>
</dbReference>
<dbReference type="PANTHER" id="PTHR13808:SF1">
    <property type="entry name" value="HISTONE ACETYLTRANSFERASE"/>
    <property type="match status" value="1"/>
</dbReference>
<dbReference type="Gene3D" id="1.20.1020.10">
    <property type="entry name" value="TAZ domain"/>
    <property type="match status" value="1"/>
</dbReference>
<dbReference type="GO" id="GO:0005634">
    <property type="term" value="C:nucleus"/>
    <property type="evidence" value="ECO:0007669"/>
    <property type="project" value="UniProtKB-SubCell"/>
</dbReference>
<evidence type="ECO:0000313" key="16">
    <source>
        <dbReference type="EMBL" id="CAF5038449.1"/>
    </source>
</evidence>
<evidence type="ECO:0000256" key="6">
    <source>
        <dbReference type="ARBA" id="ARBA00022833"/>
    </source>
</evidence>
<feature type="domain" description="TAZ-type" evidence="14">
    <location>
        <begin position="4"/>
        <end position="86"/>
    </location>
</feature>
<evidence type="ECO:0000256" key="9">
    <source>
        <dbReference type="ARBA" id="ARBA00023163"/>
    </source>
</evidence>
<evidence type="ECO:0000313" key="17">
    <source>
        <dbReference type="Proteomes" id="UP000681967"/>
    </source>
</evidence>
<evidence type="ECO:0000256" key="13">
    <source>
        <dbReference type="SAM" id="MobiDB-lite"/>
    </source>
</evidence>
<comment type="caution">
    <text evidence="16">The sequence shown here is derived from an EMBL/GenBank/DDBJ whole genome shotgun (WGS) entry which is preliminary data.</text>
</comment>
<dbReference type="SUPFAM" id="SSF47040">
    <property type="entry name" value="Kix domain of CBP (creb binding protein)"/>
    <property type="match status" value="1"/>
</dbReference>
<keyword evidence="9" id="KW-0804">Transcription</keyword>
<keyword evidence="7" id="KW-0156">Chromatin regulator</keyword>
<dbReference type="EC" id="2.3.1.48" evidence="2"/>
<evidence type="ECO:0000256" key="3">
    <source>
        <dbReference type="ARBA" id="ARBA00022679"/>
    </source>
</evidence>
<feature type="domain" description="KIX" evidence="15">
    <location>
        <begin position="116"/>
        <end position="195"/>
    </location>
</feature>
<dbReference type="Gene3D" id="1.10.246.20">
    <property type="entry name" value="Coactivator CBP, KIX domain"/>
    <property type="match status" value="1"/>
</dbReference>
<keyword evidence="8" id="KW-0805">Transcription regulation</keyword>
<evidence type="ECO:0000256" key="1">
    <source>
        <dbReference type="ARBA" id="ARBA00004123"/>
    </source>
</evidence>
<evidence type="ECO:0000256" key="10">
    <source>
        <dbReference type="ARBA" id="ARBA00023242"/>
    </source>
</evidence>
<dbReference type="GO" id="GO:0005667">
    <property type="term" value="C:transcription regulator complex"/>
    <property type="evidence" value="ECO:0007669"/>
    <property type="project" value="TreeGrafter"/>
</dbReference>
<dbReference type="AlphaFoldDB" id="A0A8S3DWY5"/>
<comment type="subcellular location">
    <subcellularLocation>
        <location evidence="1">Nucleus</location>
    </subcellularLocation>
</comment>
<dbReference type="GO" id="GO:0045944">
    <property type="term" value="P:positive regulation of transcription by RNA polymerase II"/>
    <property type="evidence" value="ECO:0007669"/>
    <property type="project" value="TreeGrafter"/>
</dbReference>
<dbReference type="PANTHER" id="PTHR13808">
    <property type="entry name" value="CBP/P300-RELATED"/>
    <property type="match status" value="1"/>
</dbReference>
<evidence type="ECO:0000256" key="5">
    <source>
        <dbReference type="ARBA" id="ARBA00022771"/>
    </source>
</evidence>
<feature type="zinc finger region" description="TAZ-type" evidence="12">
    <location>
        <begin position="4"/>
        <end position="86"/>
    </location>
</feature>
<protein>
    <recommendedName>
        <fullName evidence="2">histone acetyltransferase</fullName>
        <ecNumber evidence="2">2.3.1.48</ecNumber>
    </recommendedName>
</protein>
<dbReference type="SMART" id="SM00551">
    <property type="entry name" value="ZnF_TAZ"/>
    <property type="match status" value="1"/>
</dbReference>
<keyword evidence="10" id="KW-0539">Nucleus</keyword>
<sequence>MIAIPSRQQALSQKDVDNDPTLNRMTVQSSINNRRRQQQQQSIEKQLVLLLHALKCQQLTDCVTSRQITLHWKQCKNSQCPICQPVKISSTLAKLNQAPTNNNNNNNNSTTTVSLPINKEWQRHVTQEMRNHSVQKIITALIPITDIGAMRDKRIINLANYARCVESETVEIRIQEELEERREKKRVQDMQLVMQPSSSTIHDFNARMNPDPITDDRMLLQIRTTTSLNDYLSSTASNSFQCTAKSESLMALTNVPSNESVSFLLNRDTTISSQAHDMDTKNSLDGNQFKKKAVSQGINHQ</sequence>
<dbReference type="GO" id="GO:0008270">
    <property type="term" value="F:zinc ion binding"/>
    <property type="evidence" value="ECO:0007669"/>
    <property type="project" value="UniProtKB-KW"/>
</dbReference>
<feature type="non-terminal residue" evidence="16">
    <location>
        <position position="1"/>
    </location>
</feature>
<evidence type="ECO:0000259" key="15">
    <source>
        <dbReference type="PROSITE" id="PS50952"/>
    </source>
</evidence>
<evidence type="ECO:0000259" key="14">
    <source>
        <dbReference type="PROSITE" id="PS50134"/>
    </source>
</evidence>
<evidence type="ECO:0000256" key="12">
    <source>
        <dbReference type="PROSITE-ProRule" id="PRU00203"/>
    </source>
</evidence>
<dbReference type="InterPro" id="IPR036529">
    <property type="entry name" value="KIX_dom_sf"/>
</dbReference>
<gene>
    <name evidence="16" type="ORF">BYL167_LOCUS56661</name>
</gene>
<dbReference type="PROSITE" id="PS50134">
    <property type="entry name" value="ZF_TAZ"/>
    <property type="match status" value="1"/>
</dbReference>
<dbReference type="Proteomes" id="UP000681967">
    <property type="component" value="Unassembled WGS sequence"/>
</dbReference>
<evidence type="ECO:0000256" key="4">
    <source>
        <dbReference type="ARBA" id="ARBA00022723"/>
    </source>
</evidence>
<dbReference type="GO" id="GO:0003713">
    <property type="term" value="F:transcription coactivator activity"/>
    <property type="evidence" value="ECO:0007669"/>
    <property type="project" value="TreeGrafter"/>
</dbReference>
<dbReference type="InterPro" id="IPR035898">
    <property type="entry name" value="TAZ_dom_sf"/>
</dbReference>
<feature type="compositionally biased region" description="Polar residues" evidence="13">
    <location>
        <begin position="1"/>
        <end position="12"/>
    </location>
</feature>
<evidence type="ECO:0000256" key="8">
    <source>
        <dbReference type="ARBA" id="ARBA00023015"/>
    </source>
</evidence>
<dbReference type="GO" id="GO:0004402">
    <property type="term" value="F:histone acetyltransferase activity"/>
    <property type="evidence" value="ECO:0007669"/>
    <property type="project" value="InterPro"/>
</dbReference>
<keyword evidence="3" id="KW-0808">Transferase</keyword>
<feature type="region of interest" description="Disordered" evidence="13">
    <location>
        <begin position="274"/>
        <end position="301"/>
    </location>
</feature>
<dbReference type="InterPro" id="IPR013178">
    <property type="entry name" value="Histone_AcTrfase_Rtt109/CBP"/>
</dbReference>
<proteinExistence type="predicted"/>
<dbReference type="InterPro" id="IPR000197">
    <property type="entry name" value="Znf_TAZ"/>
</dbReference>
<dbReference type="GO" id="GO:0031490">
    <property type="term" value="F:chromatin DNA binding"/>
    <property type="evidence" value="ECO:0007669"/>
    <property type="project" value="TreeGrafter"/>
</dbReference>
<evidence type="ECO:0000256" key="11">
    <source>
        <dbReference type="ARBA" id="ARBA00048017"/>
    </source>
</evidence>
<dbReference type="GO" id="GO:0000123">
    <property type="term" value="C:histone acetyltransferase complex"/>
    <property type="evidence" value="ECO:0007669"/>
    <property type="project" value="TreeGrafter"/>
</dbReference>
<accession>A0A8S3DWY5</accession>
<dbReference type="PROSITE" id="PS50952">
    <property type="entry name" value="KIX"/>
    <property type="match status" value="1"/>
</dbReference>
<keyword evidence="4 12" id="KW-0479">Metal-binding</keyword>
<comment type="catalytic activity">
    <reaction evidence="11">
        <text>L-lysyl-[protein] + acetyl-CoA = N(6)-acetyl-L-lysyl-[protein] + CoA + H(+)</text>
        <dbReference type="Rhea" id="RHEA:45948"/>
        <dbReference type="Rhea" id="RHEA-COMP:9752"/>
        <dbReference type="Rhea" id="RHEA-COMP:10731"/>
        <dbReference type="ChEBI" id="CHEBI:15378"/>
        <dbReference type="ChEBI" id="CHEBI:29969"/>
        <dbReference type="ChEBI" id="CHEBI:57287"/>
        <dbReference type="ChEBI" id="CHEBI:57288"/>
        <dbReference type="ChEBI" id="CHEBI:61930"/>
        <dbReference type="EC" id="2.3.1.48"/>
    </reaction>
</comment>
<organism evidence="16 17">
    <name type="scientific">Rotaria magnacalcarata</name>
    <dbReference type="NCBI Taxonomy" id="392030"/>
    <lineage>
        <taxon>Eukaryota</taxon>
        <taxon>Metazoa</taxon>
        <taxon>Spiralia</taxon>
        <taxon>Gnathifera</taxon>
        <taxon>Rotifera</taxon>
        <taxon>Eurotatoria</taxon>
        <taxon>Bdelloidea</taxon>
        <taxon>Philodinida</taxon>
        <taxon>Philodinidae</taxon>
        <taxon>Rotaria</taxon>
    </lineage>
</organism>